<keyword evidence="2" id="KW-1185">Reference proteome</keyword>
<reference evidence="1" key="2">
    <citation type="submission" date="2020-05" db="UniProtKB">
        <authorList>
            <consortium name="EnsemblMetazoa"/>
        </authorList>
    </citation>
    <scope>IDENTIFICATION</scope>
    <source>
        <strain evidence="1">IAEA</strain>
    </source>
</reference>
<dbReference type="VEuPathDB" id="VectorBase:GPAI027391"/>
<dbReference type="Proteomes" id="UP000092445">
    <property type="component" value="Unassembled WGS sequence"/>
</dbReference>
<evidence type="ECO:0000313" key="2">
    <source>
        <dbReference type="Proteomes" id="UP000092445"/>
    </source>
</evidence>
<dbReference type="EnsemblMetazoa" id="GPAI027391-RA">
    <property type="protein sequence ID" value="GPAI027391-PA"/>
    <property type="gene ID" value="GPAI027391"/>
</dbReference>
<sequence length="65" mass="7279">MVGGEGHLFCLNQTLLYSKNYDNAINDLNYANPAANGDHESYKQQRSLNSHIKGDDTAFSNNFKI</sequence>
<protein>
    <submittedName>
        <fullName evidence="1">Uncharacterized protein</fullName>
    </submittedName>
</protein>
<dbReference type="AlphaFoldDB" id="A0A1A9ZWN3"/>
<evidence type="ECO:0000313" key="1">
    <source>
        <dbReference type="EnsemblMetazoa" id="GPAI027391-PA"/>
    </source>
</evidence>
<name>A0A1A9ZWN3_GLOPL</name>
<reference evidence="2" key="1">
    <citation type="submission" date="2014-03" db="EMBL/GenBank/DDBJ databases">
        <authorList>
            <person name="Aksoy S."/>
            <person name="Warren W."/>
            <person name="Wilson R.K."/>
        </authorList>
    </citation>
    <scope>NUCLEOTIDE SEQUENCE [LARGE SCALE GENOMIC DNA]</scope>
    <source>
        <strain evidence="2">IAEA</strain>
    </source>
</reference>
<accession>A0A1A9ZWN3</accession>
<proteinExistence type="predicted"/>
<organism evidence="1 2">
    <name type="scientific">Glossina pallidipes</name>
    <name type="common">Tsetse fly</name>
    <dbReference type="NCBI Taxonomy" id="7398"/>
    <lineage>
        <taxon>Eukaryota</taxon>
        <taxon>Metazoa</taxon>
        <taxon>Ecdysozoa</taxon>
        <taxon>Arthropoda</taxon>
        <taxon>Hexapoda</taxon>
        <taxon>Insecta</taxon>
        <taxon>Pterygota</taxon>
        <taxon>Neoptera</taxon>
        <taxon>Endopterygota</taxon>
        <taxon>Diptera</taxon>
        <taxon>Brachycera</taxon>
        <taxon>Muscomorpha</taxon>
        <taxon>Hippoboscoidea</taxon>
        <taxon>Glossinidae</taxon>
        <taxon>Glossina</taxon>
    </lineage>
</organism>